<feature type="domain" description="Rhodopsin" evidence="8">
    <location>
        <begin position="40"/>
        <end position="279"/>
    </location>
</feature>
<evidence type="ECO:0000313" key="9">
    <source>
        <dbReference type="EMBL" id="RWQ93554.1"/>
    </source>
</evidence>
<dbReference type="GO" id="GO:0016020">
    <property type="term" value="C:membrane"/>
    <property type="evidence" value="ECO:0007669"/>
    <property type="project" value="UniProtKB-SubCell"/>
</dbReference>
<feature type="transmembrane region" description="Helical" evidence="7">
    <location>
        <begin position="215"/>
        <end position="236"/>
    </location>
</feature>
<dbReference type="Pfam" id="PF20684">
    <property type="entry name" value="Fung_rhodopsin"/>
    <property type="match status" value="1"/>
</dbReference>
<dbReference type="VEuPathDB" id="FungiDB:C8Q69DRAFT_500111"/>
<dbReference type="InterPro" id="IPR049326">
    <property type="entry name" value="Rhodopsin_dom_fungi"/>
</dbReference>
<protein>
    <submittedName>
        <fullName evidence="9">Integral membrane protein PTH11-like protein</fullName>
    </submittedName>
</protein>
<dbReference type="EMBL" id="RCNU01000009">
    <property type="protein sequence ID" value="RWQ93554.1"/>
    <property type="molecule type" value="Genomic_DNA"/>
</dbReference>
<evidence type="ECO:0000259" key="8">
    <source>
        <dbReference type="Pfam" id="PF20684"/>
    </source>
</evidence>
<keyword evidence="3 7" id="KW-1133">Transmembrane helix</keyword>
<feature type="transmembrane region" description="Helical" evidence="7">
    <location>
        <begin position="98"/>
        <end position="119"/>
    </location>
</feature>
<comment type="similarity">
    <text evidence="5">Belongs to the SAT4 family.</text>
</comment>
<keyword evidence="2 7" id="KW-0812">Transmembrane</keyword>
<dbReference type="Proteomes" id="UP000283841">
    <property type="component" value="Unassembled WGS sequence"/>
</dbReference>
<keyword evidence="4 7" id="KW-0472">Membrane</keyword>
<reference evidence="9 10" key="1">
    <citation type="journal article" date="2018" name="Front. Microbiol.">
        <title>Genomic and genetic insights into a cosmopolitan fungus, Paecilomyces variotii (Eurotiales).</title>
        <authorList>
            <person name="Urquhart A.S."/>
            <person name="Mondo S.J."/>
            <person name="Makela M.R."/>
            <person name="Hane J.K."/>
            <person name="Wiebenga A."/>
            <person name="He G."/>
            <person name="Mihaltcheva S."/>
            <person name="Pangilinan J."/>
            <person name="Lipzen A."/>
            <person name="Barry K."/>
            <person name="de Vries R.P."/>
            <person name="Grigoriev I.V."/>
            <person name="Idnurm A."/>
        </authorList>
    </citation>
    <scope>NUCLEOTIDE SEQUENCE [LARGE SCALE GENOMIC DNA]</scope>
    <source>
        <strain evidence="9 10">CBS 101075</strain>
    </source>
</reference>
<name>A0A443HP52_BYSSP</name>
<feature type="transmembrane region" description="Helical" evidence="7">
    <location>
        <begin position="181"/>
        <end position="203"/>
    </location>
</feature>
<keyword evidence="10" id="KW-1185">Reference proteome</keyword>
<dbReference type="InterPro" id="IPR052337">
    <property type="entry name" value="SAT4-like"/>
</dbReference>
<sequence length="386" mass="42374">MSSLIIGPPPAGIDLKENRTPSNNATVGVVMGIATFFVAVRFYSRTTNSGTGLGADDWMTLVSLVFAYGTGICCILGGEYGIGKHIWSVPEDDVLESMKIIFAYVILYANTVPVVKYAVLLLYRRIFDLTWSLYICAFLAFGYALSVSVTISVACKPSSFFWTQWVNPLSGGKCTVNLYQFYLWNAVGNLLTDVLILCLPIPIVWGLQMSVTKRLAVIGIFMLGGFVCVATIVRIYSITQLKNTVDITWAIGDAMIWSNVEPCIGIVSACLPTMRPALRQVLDSWGISRFHSSNNTNDAKASGSANQGGRRMVPSTNRHSYKNITKTTFRPDDDEVYLTTDIARAESVVNEETSQSNKSGGFAQESIGMNITVKQSFYQKQSPKIT</sequence>
<dbReference type="GeneID" id="39601615"/>
<dbReference type="PANTHER" id="PTHR33048">
    <property type="entry name" value="PTH11-LIKE INTEGRAL MEMBRANE PROTEIN (AFU_ORTHOLOGUE AFUA_5G11245)"/>
    <property type="match status" value="1"/>
</dbReference>
<feature type="region of interest" description="Disordered" evidence="6">
    <location>
        <begin position="296"/>
        <end position="319"/>
    </location>
</feature>
<evidence type="ECO:0000256" key="5">
    <source>
        <dbReference type="ARBA" id="ARBA00038359"/>
    </source>
</evidence>
<dbReference type="RefSeq" id="XP_028483199.1">
    <property type="nucleotide sequence ID" value="XM_028632338.1"/>
</dbReference>
<dbReference type="STRING" id="264951.A0A443HP52"/>
<evidence type="ECO:0000256" key="7">
    <source>
        <dbReference type="SAM" id="Phobius"/>
    </source>
</evidence>
<feature type="transmembrane region" description="Helical" evidence="7">
    <location>
        <begin position="55"/>
        <end position="78"/>
    </location>
</feature>
<feature type="transmembrane region" description="Helical" evidence="7">
    <location>
        <begin position="25"/>
        <end position="43"/>
    </location>
</feature>
<gene>
    <name evidence="9" type="ORF">C8Q69DRAFT_500111</name>
</gene>
<dbReference type="AlphaFoldDB" id="A0A443HP52"/>
<evidence type="ECO:0000256" key="6">
    <source>
        <dbReference type="SAM" id="MobiDB-lite"/>
    </source>
</evidence>
<organism evidence="9 10">
    <name type="scientific">Byssochlamys spectabilis</name>
    <name type="common">Paecilomyces variotii</name>
    <dbReference type="NCBI Taxonomy" id="264951"/>
    <lineage>
        <taxon>Eukaryota</taxon>
        <taxon>Fungi</taxon>
        <taxon>Dikarya</taxon>
        <taxon>Ascomycota</taxon>
        <taxon>Pezizomycotina</taxon>
        <taxon>Eurotiomycetes</taxon>
        <taxon>Eurotiomycetidae</taxon>
        <taxon>Eurotiales</taxon>
        <taxon>Thermoascaceae</taxon>
        <taxon>Paecilomyces</taxon>
    </lineage>
</organism>
<evidence type="ECO:0000256" key="1">
    <source>
        <dbReference type="ARBA" id="ARBA00004141"/>
    </source>
</evidence>
<dbReference type="PANTHER" id="PTHR33048:SF163">
    <property type="entry name" value="INTEGRAL MEMBRANE PROTEIN (AFU_ORTHOLOGUE AFUA_8G05510)"/>
    <property type="match status" value="1"/>
</dbReference>
<feature type="transmembrane region" description="Helical" evidence="7">
    <location>
        <begin position="131"/>
        <end position="154"/>
    </location>
</feature>
<evidence type="ECO:0000256" key="2">
    <source>
        <dbReference type="ARBA" id="ARBA00022692"/>
    </source>
</evidence>
<evidence type="ECO:0000256" key="3">
    <source>
        <dbReference type="ARBA" id="ARBA00022989"/>
    </source>
</evidence>
<proteinExistence type="inferred from homology"/>
<feature type="compositionally biased region" description="Polar residues" evidence="6">
    <location>
        <begin position="296"/>
        <end position="307"/>
    </location>
</feature>
<comment type="subcellular location">
    <subcellularLocation>
        <location evidence="1">Membrane</location>
        <topology evidence="1">Multi-pass membrane protein</topology>
    </subcellularLocation>
</comment>
<evidence type="ECO:0000313" key="10">
    <source>
        <dbReference type="Proteomes" id="UP000283841"/>
    </source>
</evidence>
<evidence type="ECO:0000256" key="4">
    <source>
        <dbReference type="ARBA" id="ARBA00023136"/>
    </source>
</evidence>
<accession>A0A443HP52</accession>
<comment type="caution">
    <text evidence="9">The sequence shown here is derived from an EMBL/GenBank/DDBJ whole genome shotgun (WGS) entry which is preliminary data.</text>
</comment>